<dbReference type="InterPro" id="IPR009057">
    <property type="entry name" value="Homeodomain-like_sf"/>
</dbReference>
<dbReference type="PANTHER" id="PTHR30055">
    <property type="entry name" value="HTH-TYPE TRANSCRIPTIONAL REGULATOR RUTR"/>
    <property type="match status" value="1"/>
</dbReference>
<evidence type="ECO:0000256" key="2">
    <source>
        <dbReference type="ARBA" id="ARBA00023125"/>
    </source>
</evidence>
<evidence type="ECO:0000256" key="5">
    <source>
        <dbReference type="SAM" id="MobiDB-lite"/>
    </source>
</evidence>
<protein>
    <recommendedName>
        <fullName evidence="6">HTH tetR-type domain-containing protein</fullName>
    </recommendedName>
</protein>
<dbReference type="Gene3D" id="1.10.357.10">
    <property type="entry name" value="Tetracycline Repressor, domain 2"/>
    <property type="match status" value="1"/>
</dbReference>
<feature type="DNA-binding region" description="H-T-H motif" evidence="4">
    <location>
        <begin position="72"/>
        <end position="91"/>
    </location>
</feature>
<sequence length="252" mass="26655">MSERSGRPGVGEHQADGSSGTGRQGAESQGAGGLDAERGRYGRKRPRPGLTTAGVVAAGRRVIERDGIDALTMRAVASELGTAPASLYRHVTDREALLIAVLEQVAEGIPVDVPGTGPRERLLRRLLGAHDYMVGHAWVLHVLIRGELIARNALAFNNACLADLMAAGLSPGRALTAFRACWHLVLGELLSEHPVSPPREPSQRRAVIEAADRERLPALGQVLAEVGFIGVGERCGDLEVALGALITGLVER</sequence>
<name>A0ABN1XVN7_9ACTN</name>
<reference evidence="7 8" key="1">
    <citation type="journal article" date="2019" name="Int. J. Syst. Evol. Microbiol.">
        <title>The Global Catalogue of Microorganisms (GCM) 10K type strain sequencing project: providing services to taxonomists for standard genome sequencing and annotation.</title>
        <authorList>
            <consortium name="The Broad Institute Genomics Platform"/>
            <consortium name="The Broad Institute Genome Sequencing Center for Infectious Disease"/>
            <person name="Wu L."/>
            <person name="Ma J."/>
        </authorList>
    </citation>
    <scope>NUCLEOTIDE SEQUENCE [LARGE SCALE GENOMIC DNA]</scope>
    <source>
        <strain evidence="7 8">JCM 12393</strain>
    </source>
</reference>
<comment type="caution">
    <text evidence="7">The sequence shown here is derived from an EMBL/GenBank/DDBJ whole genome shotgun (WGS) entry which is preliminary data.</text>
</comment>
<evidence type="ECO:0000259" key="6">
    <source>
        <dbReference type="PROSITE" id="PS50977"/>
    </source>
</evidence>
<evidence type="ECO:0000256" key="1">
    <source>
        <dbReference type="ARBA" id="ARBA00023015"/>
    </source>
</evidence>
<dbReference type="InterPro" id="IPR004111">
    <property type="entry name" value="Repressor_TetR_C"/>
</dbReference>
<dbReference type="RefSeq" id="WP_344332009.1">
    <property type="nucleotide sequence ID" value="NZ_BAAAKJ010000110.1"/>
</dbReference>
<dbReference type="SUPFAM" id="SSF48498">
    <property type="entry name" value="Tetracyclin repressor-like, C-terminal domain"/>
    <property type="match status" value="1"/>
</dbReference>
<dbReference type="PANTHER" id="PTHR30055:SF234">
    <property type="entry name" value="HTH-TYPE TRANSCRIPTIONAL REGULATOR BETI"/>
    <property type="match status" value="1"/>
</dbReference>
<organism evidence="7 8">
    <name type="scientific">Kitasatospora putterlickiae</name>
    <dbReference type="NCBI Taxonomy" id="221725"/>
    <lineage>
        <taxon>Bacteria</taxon>
        <taxon>Bacillati</taxon>
        <taxon>Actinomycetota</taxon>
        <taxon>Actinomycetes</taxon>
        <taxon>Kitasatosporales</taxon>
        <taxon>Streptomycetaceae</taxon>
        <taxon>Kitasatospora</taxon>
    </lineage>
</organism>
<dbReference type="Pfam" id="PF00440">
    <property type="entry name" value="TetR_N"/>
    <property type="match status" value="1"/>
</dbReference>
<evidence type="ECO:0000313" key="7">
    <source>
        <dbReference type="EMBL" id="GAA1391388.1"/>
    </source>
</evidence>
<dbReference type="SUPFAM" id="SSF46689">
    <property type="entry name" value="Homeodomain-like"/>
    <property type="match status" value="1"/>
</dbReference>
<proteinExistence type="predicted"/>
<dbReference type="InterPro" id="IPR050109">
    <property type="entry name" value="HTH-type_TetR-like_transc_reg"/>
</dbReference>
<keyword evidence="3" id="KW-0804">Transcription</keyword>
<feature type="region of interest" description="Disordered" evidence="5">
    <location>
        <begin position="1"/>
        <end position="50"/>
    </location>
</feature>
<dbReference type="PROSITE" id="PS50977">
    <property type="entry name" value="HTH_TETR_2"/>
    <property type="match status" value="1"/>
</dbReference>
<accession>A0ABN1XVN7</accession>
<dbReference type="EMBL" id="BAAAKJ010000110">
    <property type="protein sequence ID" value="GAA1391388.1"/>
    <property type="molecule type" value="Genomic_DNA"/>
</dbReference>
<keyword evidence="8" id="KW-1185">Reference proteome</keyword>
<dbReference type="InterPro" id="IPR001647">
    <property type="entry name" value="HTH_TetR"/>
</dbReference>
<keyword evidence="2 4" id="KW-0238">DNA-binding</keyword>
<evidence type="ECO:0000256" key="3">
    <source>
        <dbReference type="ARBA" id="ARBA00023163"/>
    </source>
</evidence>
<evidence type="ECO:0000256" key="4">
    <source>
        <dbReference type="PROSITE-ProRule" id="PRU00335"/>
    </source>
</evidence>
<dbReference type="InterPro" id="IPR036271">
    <property type="entry name" value="Tet_transcr_reg_TetR-rel_C_sf"/>
</dbReference>
<feature type="domain" description="HTH tetR-type" evidence="6">
    <location>
        <begin position="49"/>
        <end position="109"/>
    </location>
</feature>
<dbReference type="Proteomes" id="UP001499863">
    <property type="component" value="Unassembled WGS sequence"/>
</dbReference>
<evidence type="ECO:0000313" key="8">
    <source>
        <dbReference type="Proteomes" id="UP001499863"/>
    </source>
</evidence>
<gene>
    <name evidence="7" type="ORF">GCM10009639_21180</name>
</gene>
<keyword evidence="1" id="KW-0805">Transcription regulation</keyword>
<dbReference type="Pfam" id="PF02909">
    <property type="entry name" value="TetR_C_1"/>
    <property type="match status" value="1"/>
</dbReference>